<dbReference type="PANTHER" id="PTHR33678:SF1">
    <property type="entry name" value="BLL1576 PROTEIN"/>
    <property type="match status" value="1"/>
</dbReference>
<feature type="domain" description="Transposase TnpC homeodomain" evidence="4">
    <location>
        <begin position="34"/>
        <end position="108"/>
    </location>
</feature>
<comment type="caution">
    <text evidence="7">The sequence shown here is derived from an EMBL/GenBank/DDBJ whole genome shotgun (WGS) entry which is preliminary data.</text>
</comment>
<evidence type="ECO:0000259" key="2">
    <source>
        <dbReference type="Pfam" id="PF03050"/>
    </source>
</evidence>
<dbReference type="InterPro" id="IPR039552">
    <property type="entry name" value="IS66_C"/>
</dbReference>
<dbReference type="RefSeq" id="WP_020000535.1">
    <property type="nucleotide sequence ID" value="NZ_CP192219.1"/>
</dbReference>
<sequence>MNISALPHDPEELKQLVVSFQTRLAEQNSLIEILQEQVRLLKAMQFTKSSEQQKKPAKDEDQYCLFDEAEFAASDDKPAEPEQIEVPSHTRAKRGRKPIPANIPRVDIVHDIPEEKKTCPCGCTLTRIGEEISEKLDIIPQKIQVIRHIRPKYACKECEGATSEGLSPTVKIAPMPPQLFKQGIATPGLLAYILVNKFCDGLPFYRQTSMFARLGIDIPRSTMSNWAMLAAKACAPLQDAMYARLHQSDIINMDETTVQVLDEHDRKNTSKSYMWVCRGGSSDTPVVLFRYSPSRAGEVATQMLGDFKGYLQVDGYVGYNALGENDHITRVGCLAHVRRKFMDVLKAGSNKKKGVASRAVALIKDIYKLESAAQKKKFSSDAIQALREEKVTLLLAKLKELCTDAVLRTPPKSLLGIAISYTMKQLPYVENYVKDPRLAPDNNIAENAIRPFAVGRKNWLFSGSPAGAHASAFLYSLVESAKAADLNPYEYLLHVFEKMPNATTPDDIEKLLPVRGMLLTTE</sequence>
<dbReference type="Proteomes" id="UP000184001">
    <property type="component" value="Unassembled WGS sequence"/>
</dbReference>
<dbReference type="InterPro" id="IPR024463">
    <property type="entry name" value="Transposase_TnpC_homeodom"/>
</dbReference>
<dbReference type="InterPro" id="IPR024474">
    <property type="entry name" value="Znf_dom_IS66"/>
</dbReference>
<dbReference type="Proteomes" id="UP001568358">
    <property type="component" value="Unassembled WGS sequence"/>
</dbReference>
<evidence type="ECO:0000259" key="4">
    <source>
        <dbReference type="Pfam" id="PF13007"/>
    </source>
</evidence>
<feature type="domain" description="Transposase IS66 C-terminal" evidence="5">
    <location>
        <begin position="476"/>
        <end position="513"/>
    </location>
</feature>
<accession>A0A8G2C989</accession>
<dbReference type="PANTHER" id="PTHR33678">
    <property type="entry name" value="BLL1576 PROTEIN"/>
    <property type="match status" value="1"/>
</dbReference>
<dbReference type="Pfam" id="PF13005">
    <property type="entry name" value="zf-IS66"/>
    <property type="match status" value="1"/>
</dbReference>
<feature type="region of interest" description="Disordered" evidence="1">
    <location>
        <begin position="75"/>
        <end position="98"/>
    </location>
</feature>
<organism evidence="7 8">
    <name type="scientific">Halodesulfovibrio aestuarii</name>
    <dbReference type="NCBI Taxonomy" id="126333"/>
    <lineage>
        <taxon>Bacteria</taxon>
        <taxon>Pseudomonadati</taxon>
        <taxon>Thermodesulfobacteriota</taxon>
        <taxon>Desulfovibrionia</taxon>
        <taxon>Desulfovibrionales</taxon>
        <taxon>Desulfovibrionaceae</taxon>
        <taxon>Halodesulfovibrio</taxon>
    </lineage>
</organism>
<dbReference type="Pfam" id="PF13817">
    <property type="entry name" value="DDE_Tnp_IS66_C"/>
    <property type="match status" value="1"/>
</dbReference>
<evidence type="ECO:0000313" key="9">
    <source>
        <dbReference type="Proteomes" id="UP001568358"/>
    </source>
</evidence>
<dbReference type="EMBL" id="FQZR01000003">
    <property type="protein sequence ID" value="SHJ05595.1"/>
    <property type="molecule type" value="Genomic_DNA"/>
</dbReference>
<evidence type="ECO:0000313" key="7">
    <source>
        <dbReference type="EMBL" id="SHJ05595.1"/>
    </source>
</evidence>
<evidence type="ECO:0000313" key="6">
    <source>
        <dbReference type="EMBL" id="MEZ6855126.1"/>
    </source>
</evidence>
<dbReference type="EMBL" id="JBFSOO010000034">
    <property type="protein sequence ID" value="MEZ6855126.1"/>
    <property type="molecule type" value="Genomic_DNA"/>
</dbReference>
<reference evidence="7 8" key="1">
    <citation type="submission" date="2016-11" db="EMBL/GenBank/DDBJ databases">
        <authorList>
            <person name="Varghese N."/>
            <person name="Submissions S."/>
        </authorList>
    </citation>
    <scope>NUCLEOTIDE SEQUENCE [LARGE SCALE GENOMIC DNA]</scope>
    <source>
        <strain evidence="7 8">DSM 17919</strain>
    </source>
</reference>
<feature type="domain" description="Transposase IS66 zinc-finger binding" evidence="3">
    <location>
        <begin position="117"/>
        <end position="159"/>
    </location>
</feature>
<dbReference type="AlphaFoldDB" id="A0A8G2C989"/>
<dbReference type="InterPro" id="IPR004291">
    <property type="entry name" value="Transposase_IS66_central"/>
</dbReference>
<gene>
    <name evidence="6" type="ORF">AB2Z07_16790</name>
    <name evidence="7" type="ORF">SAMN05660830_01503</name>
</gene>
<dbReference type="Pfam" id="PF13007">
    <property type="entry name" value="LZ_Tnp_IS66"/>
    <property type="match status" value="1"/>
</dbReference>
<dbReference type="InterPro" id="IPR052344">
    <property type="entry name" value="Transposase-related"/>
</dbReference>
<name>A0A8G2C989_9BACT</name>
<evidence type="ECO:0000259" key="5">
    <source>
        <dbReference type="Pfam" id="PF13817"/>
    </source>
</evidence>
<evidence type="ECO:0000259" key="3">
    <source>
        <dbReference type="Pfam" id="PF13005"/>
    </source>
</evidence>
<keyword evidence="9" id="KW-1185">Reference proteome</keyword>
<evidence type="ECO:0000313" key="8">
    <source>
        <dbReference type="Proteomes" id="UP000184001"/>
    </source>
</evidence>
<evidence type="ECO:0000256" key="1">
    <source>
        <dbReference type="SAM" id="MobiDB-lite"/>
    </source>
</evidence>
<dbReference type="Pfam" id="PF03050">
    <property type="entry name" value="DDE_Tnp_IS66"/>
    <property type="match status" value="1"/>
</dbReference>
<feature type="domain" description="Transposase IS66 central" evidence="2">
    <location>
        <begin position="183"/>
        <end position="469"/>
    </location>
</feature>
<dbReference type="NCBIfam" id="NF033517">
    <property type="entry name" value="transpos_IS66"/>
    <property type="match status" value="1"/>
</dbReference>
<reference evidence="6 9" key="2">
    <citation type="submission" date="2024-07" db="EMBL/GenBank/DDBJ databases">
        <title>Active virus-host system and metabolic interactions in a Lokiarchaeon culture.</title>
        <authorList>
            <person name="Ponce Toledo R.I."/>
            <person name="Rodrigues Oliveira T."/>
            <person name="Schleper C."/>
        </authorList>
    </citation>
    <scope>NUCLEOTIDE SEQUENCE [LARGE SCALE GENOMIC DNA]</scope>
    <source>
        <strain evidence="6 9">B35</strain>
    </source>
</reference>
<proteinExistence type="predicted"/>
<protein>
    <submittedName>
        <fullName evidence="6 7">Transposase</fullName>
    </submittedName>
</protein>